<evidence type="ECO:0000313" key="2">
    <source>
        <dbReference type="WBParaSite" id="nRc.2.0.1.t08758-RA"/>
    </source>
</evidence>
<dbReference type="AlphaFoldDB" id="A0A915I3P9"/>
<organism evidence="1 2">
    <name type="scientific">Romanomermis culicivorax</name>
    <name type="common">Nematode worm</name>
    <dbReference type="NCBI Taxonomy" id="13658"/>
    <lineage>
        <taxon>Eukaryota</taxon>
        <taxon>Metazoa</taxon>
        <taxon>Ecdysozoa</taxon>
        <taxon>Nematoda</taxon>
        <taxon>Enoplea</taxon>
        <taxon>Dorylaimia</taxon>
        <taxon>Mermithida</taxon>
        <taxon>Mermithoidea</taxon>
        <taxon>Mermithidae</taxon>
        <taxon>Romanomermis</taxon>
    </lineage>
</organism>
<sequence length="110" mass="12563">MIHSRHCTVYPPITFQIGGESGQWSSGRCAKLIKIRKSIHRSEYLTIVGLTRIYMSNKYYYKPSMQAQPGSQENCRCDILHMENLGDTIDLLLVQVSGQMGAHSLNFRKK</sequence>
<name>A0A915I3P9_ROMCU</name>
<dbReference type="WBParaSite" id="nRc.2.0.1.t08758-RA">
    <property type="protein sequence ID" value="nRc.2.0.1.t08758-RA"/>
    <property type="gene ID" value="nRc.2.0.1.g08758"/>
</dbReference>
<accession>A0A915I3P9</accession>
<dbReference type="Proteomes" id="UP000887565">
    <property type="component" value="Unplaced"/>
</dbReference>
<proteinExistence type="predicted"/>
<evidence type="ECO:0000313" key="1">
    <source>
        <dbReference type="Proteomes" id="UP000887565"/>
    </source>
</evidence>
<keyword evidence="1" id="KW-1185">Reference proteome</keyword>
<reference evidence="2" key="1">
    <citation type="submission" date="2022-11" db="UniProtKB">
        <authorList>
            <consortium name="WormBaseParasite"/>
        </authorList>
    </citation>
    <scope>IDENTIFICATION</scope>
</reference>
<protein>
    <submittedName>
        <fullName evidence="2">Uncharacterized protein</fullName>
    </submittedName>
</protein>